<dbReference type="Proteomes" id="UP000555564">
    <property type="component" value="Unassembled WGS sequence"/>
</dbReference>
<dbReference type="EMBL" id="JACHIU010000001">
    <property type="protein sequence ID" value="MBB6475063.1"/>
    <property type="molecule type" value="Genomic_DNA"/>
</dbReference>
<comment type="caution">
    <text evidence="1">The sequence shown here is derived from an EMBL/GenBank/DDBJ whole genome shotgun (WGS) entry which is preliminary data.</text>
</comment>
<gene>
    <name evidence="1" type="ORF">BJ992_004494</name>
</gene>
<name>A0A7X0IJC6_9ACTN</name>
<reference evidence="1 2" key="1">
    <citation type="submission" date="2020-08" db="EMBL/GenBank/DDBJ databases">
        <title>Sequencing the genomes of 1000 actinobacteria strains.</title>
        <authorList>
            <person name="Klenk H.-P."/>
        </authorList>
    </citation>
    <scope>NUCLEOTIDE SEQUENCE [LARGE SCALE GENOMIC DNA]</scope>
    <source>
        <strain evidence="1 2">DSM 44936</strain>
    </source>
</reference>
<organism evidence="1 2">
    <name type="scientific">Sphaerisporangium rubeum</name>
    <dbReference type="NCBI Taxonomy" id="321317"/>
    <lineage>
        <taxon>Bacteria</taxon>
        <taxon>Bacillati</taxon>
        <taxon>Actinomycetota</taxon>
        <taxon>Actinomycetes</taxon>
        <taxon>Streptosporangiales</taxon>
        <taxon>Streptosporangiaceae</taxon>
        <taxon>Sphaerisporangium</taxon>
    </lineage>
</organism>
<dbReference type="RefSeq" id="WP_184984109.1">
    <property type="nucleotide sequence ID" value="NZ_BAAALO010000076.1"/>
</dbReference>
<accession>A0A7X0IJC6</accession>
<protein>
    <recommendedName>
        <fullName evidence="3">PE domain-containing protein</fullName>
    </recommendedName>
</protein>
<evidence type="ECO:0000313" key="2">
    <source>
        <dbReference type="Proteomes" id="UP000555564"/>
    </source>
</evidence>
<dbReference type="AlphaFoldDB" id="A0A7X0IJC6"/>
<sequence length="132" mass="14193">MSDNGGSAFAYDGWRLDPKWPGIKVGDGVDLHHPSVRNLLKALREDVERLKGVGAGTPQHLRAYGKVTTSHVGEWDAAQQLGVVFDQGHTAITTGYDKLVAQYEAAIAVIEAAFQNIGRAEHASDVGLKDLT</sequence>
<keyword evidence="2" id="KW-1185">Reference proteome</keyword>
<proteinExistence type="predicted"/>
<evidence type="ECO:0000313" key="1">
    <source>
        <dbReference type="EMBL" id="MBB6475063.1"/>
    </source>
</evidence>
<evidence type="ECO:0008006" key="3">
    <source>
        <dbReference type="Google" id="ProtNLM"/>
    </source>
</evidence>